<keyword evidence="2" id="KW-0560">Oxidoreductase</keyword>
<name>A0A1G7AC95_9ACTN</name>
<dbReference type="AlphaFoldDB" id="A0A1G7AC95"/>
<dbReference type="CDD" id="cd05233">
    <property type="entry name" value="SDR_c"/>
    <property type="match status" value="1"/>
</dbReference>
<dbReference type="EMBL" id="FNAD01000013">
    <property type="protein sequence ID" value="SDE12077.1"/>
    <property type="molecule type" value="Genomic_DNA"/>
</dbReference>
<protein>
    <recommendedName>
        <fullName evidence="6">Short-chain dehydrogenase</fullName>
    </recommendedName>
</protein>
<evidence type="ECO:0000256" key="1">
    <source>
        <dbReference type="ARBA" id="ARBA00006484"/>
    </source>
</evidence>
<dbReference type="GO" id="GO:0016491">
    <property type="term" value="F:oxidoreductase activity"/>
    <property type="evidence" value="ECO:0007669"/>
    <property type="project" value="UniProtKB-KW"/>
</dbReference>
<evidence type="ECO:0000256" key="2">
    <source>
        <dbReference type="ARBA" id="ARBA00023002"/>
    </source>
</evidence>
<accession>A0A1G7AC95</accession>
<dbReference type="PRINTS" id="PR00080">
    <property type="entry name" value="SDRFAMILY"/>
</dbReference>
<sequence length="264" mass="28465">MSDERSPYPPTALVTGAAAGMGAAFARALAREGYRLILVDRDGERLRVTADTLPADCETVTADLTAEADLARVEERCREGVHLLVNNAGFGHPTGFITTPVAAEIAMSRVHVEAVLRLTLAALPSMIERRRGGVINTASALGFFPSSTYSATKAWVINFSRSAAVKVRADGVAVTVLCPGFTRTEFHDSAGMDMSKIPRFLWLEADAVVATALRDWRRRRAVSVPGWQNQVIVALARLLPMRLIDRIIAGAGKRPLAVRGETAD</sequence>
<gene>
    <name evidence="4" type="ORF">SAMN05216270_11343</name>
</gene>
<dbReference type="Gene3D" id="3.40.50.720">
    <property type="entry name" value="NAD(P)-binding Rossmann-like Domain"/>
    <property type="match status" value="1"/>
</dbReference>
<reference evidence="5" key="1">
    <citation type="submission" date="2016-10" db="EMBL/GenBank/DDBJ databases">
        <authorList>
            <person name="Varghese N."/>
            <person name="Submissions S."/>
        </authorList>
    </citation>
    <scope>NUCLEOTIDE SEQUENCE [LARGE SCALE GENOMIC DNA]</scope>
    <source>
        <strain evidence="5">CGMCC 4.3516</strain>
    </source>
</reference>
<evidence type="ECO:0000313" key="4">
    <source>
        <dbReference type="EMBL" id="SDE12077.1"/>
    </source>
</evidence>
<dbReference type="PIRSF" id="PIRSF000126">
    <property type="entry name" value="11-beta-HSD1"/>
    <property type="match status" value="1"/>
</dbReference>
<dbReference type="OrthoDB" id="9810734at2"/>
<dbReference type="PRINTS" id="PR00081">
    <property type="entry name" value="GDHRDH"/>
</dbReference>
<dbReference type="InterPro" id="IPR051019">
    <property type="entry name" value="VLCFA-Steroid_DH"/>
</dbReference>
<comment type="similarity">
    <text evidence="1 3">Belongs to the short-chain dehydrogenases/reductases (SDR) family.</text>
</comment>
<dbReference type="InterPro" id="IPR002347">
    <property type="entry name" value="SDR_fam"/>
</dbReference>
<keyword evidence="5" id="KW-1185">Reference proteome</keyword>
<dbReference type="STRING" id="58114.SAMN05216270_11343"/>
<dbReference type="SUPFAM" id="SSF51735">
    <property type="entry name" value="NAD(P)-binding Rossmann-fold domains"/>
    <property type="match status" value="1"/>
</dbReference>
<dbReference type="Pfam" id="PF00106">
    <property type="entry name" value="adh_short"/>
    <property type="match status" value="1"/>
</dbReference>
<evidence type="ECO:0000256" key="3">
    <source>
        <dbReference type="RuleBase" id="RU000363"/>
    </source>
</evidence>
<proteinExistence type="inferred from homology"/>
<dbReference type="PANTHER" id="PTHR43899:SF13">
    <property type="entry name" value="RH59310P"/>
    <property type="match status" value="1"/>
</dbReference>
<dbReference type="InterPro" id="IPR036291">
    <property type="entry name" value="NAD(P)-bd_dom_sf"/>
</dbReference>
<evidence type="ECO:0008006" key="6">
    <source>
        <dbReference type="Google" id="ProtNLM"/>
    </source>
</evidence>
<dbReference type="Proteomes" id="UP000198949">
    <property type="component" value="Unassembled WGS sequence"/>
</dbReference>
<dbReference type="RefSeq" id="WP_091038960.1">
    <property type="nucleotide sequence ID" value="NZ_FNAD01000013.1"/>
</dbReference>
<dbReference type="PANTHER" id="PTHR43899">
    <property type="entry name" value="RH59310P"/>
    <property type="match status" value="1"/>
</dbReference>
<organism evidence="4 5">
    <name type="scientific">Glycomyces harbinensis</name>
    <dbReference type="NCBI Taxonomy" id="58114"/>
    <lineage>
        <taxon>Bacteria</taxon>
        <taxon>Bacillati</taxon>
        <taxon>Actinomycetota</taxon>
        <taxon>Actinomycetes</taxon>
        <taxon>Glycomycetales</taxon>
        <taxon>Glycomycetaceae</taxon>
        <taxon>Glycomyces</taxon>
    </lineage>
</organism>
<evidence type="ECO:0000313" key="5">
    <source>
        <dbReference type="Proteomes" id="UP000198949"/>
    </source>
</evidence>